<dbReference type="PANTHER" id="PTHR24421">
    <property type="entry name" value="NITRATE/NITRITE SENSOR PROTEIN NARX-RELATED"/>
    <property type="match status" value="1"/>
</dbReference>
<comment type="catalytic activity">
    <reaction evidence="1">
        <text>ATP + protein L-histidine = ADP + protein N-phospho-L-histidine.</text>
        <dbReference type="EC" id="2.7.13.3"/>
    </reaction>
</comment>
<evidence type="ECO:0000256" key="9">
    <source>
        <dbReference type="ARBA" id="ARBA00022679"/>
    </source>
</evidence>
<dbReference type="Pfam" id="PF08448">
    <property type="entry name" value="PAS_4"/>
    <property type="match status" value="1"/>
</dbReference>
<dbReference type="EMBL" id="LFDV01000002">
    <property type="protein sequence ID" value="KTB48796.1"/>
    <property type="molecule type" value="Genomic_DNA"/>
</dbReference>
<sequence>MCLLSLTSAERTGEANLGNEPEGSAGTDYLHSIVAAVNELKTDSLPIPIALLTTGFKVAQTNSAFLQAFNLSVDPASKGDLFLNLFEDVDLADTCRRAMTTGQPGNRRDSPLLIAGQPERGITYWDWTFAPVRDSKGRFEGLVCSAIETTQRVRAADTLQKSSEGLETAVRQGTESLRRVNLELASEVKQRAAAESELRSLSRRLIQIQEDERRRISQELHDEVGQNLTMLKMVLDTAARQLEGISASSIKEASAQVSRIIAQVRDISMFLHPSILEVLGLEPALRALFERLRAQTGLVVSFNSAFDDTRLNADSRLCAYRTVQEALTNILRYAGVKTASVSLSDEGNDVLLSIADDGIGFDLTVLSAGQTNGLTGMRERVSAVGGKFNITTHPGEGTLIEIVLPNNDSNAGE</sequence>
<dbReference type="InterPro" id="IPR005467">
    <property type="entry name" value="His_kinase_dom"/>
</dbReference>
<dbReference type="GO" id="GO:0005737">
    <property type="term" value="C:cytoplasm"/>
    <property type="evidence" value="ECO:0007669"/>
    <property type="project" value="UniProtKB-SubCell"/>
</dbReference>
<dbReference type="Pfam" id="PF07730">
    <property type="entry name" value="HisKA_3"/>
    <property type="match status" value="1"/>
</dbReference>
<dbReference type="AlphaFoldDB" id="A0A0W0GJQ8"/>
<dbReference type="InterPro" id="IPR003594">
    <property type="entry name" value="HATPase_dom"/>
</dbReference>
<dbReference type="InterPro" id="IPR036890">
    <property type="entry name" value="HATPase_C_sf"/>
</dbReference>
<evidence type="ECO:0000256" key="11">
    <source>
        <dbReference type="ARBA" id="ARBA00022741"/>
    </source>
</evidence>
<keyword evidence="7" id="KW-0963">Cytoplasm</keyword>
<keyword evidence="19" id="KW-0175">Coiled coil</keyword>
<protein>
    <recommendedName>
        <fullName evidence="5">Oxygen sensor histidine kinase NreB</fullName>
        <ecNumber evidence="4">2.7.13.3</ecNumber>
    </recommendedName>
    <alternativeName>
        <fullName evidence="18">Nitrogen regulation protein B</fullName>
    </alternativeName>
</protein>
<dbReference type="InterPro" id="IPR011712">
    <property type="entry name" value="Sig_transdc_His_kin_sub3_dim/P"/>
</dbReference>
<keyword evidence="10" id="KW-0479">Metal-binding</keyword>
<reference evidence="21 22" key="1">
    <citation type="submission" date="2015-06" db="EMBL/GenBank/DDBJ databases">
        <title>Genome sequence of the organohalide-respiring Dehalogenimonas alkenigignens type strain (IP3-3T).</title>
        <authorList>
            <person name="Key T.A."/>
            <person name="Richmond D.P."/>
            <person name="Bowman K.S."/>
            <person name="Cho Y.-J."/>
            <person name="Chun J."/>
            <person name="da Costa M.S."/>
            <person name="Rainey F.A."/>
            <person name="Moe W.M."/>
        </authorList>
    </citation>
    <scope>NUCLEOTIDE SEQUENCE [LARGE SCALE GENOMIC DNA]</scope>
    <source>
        <strain evidence="21 22">IP3-3</strain>
    </source>
</reference>
<evidence type="ECO:0000256" key="1">
    <source>
        <dbReference type="ARBA" id="ARBA00000085"/>
    </source>
</evidence>
<proteinExistence type="predicted"/>
<keyword evidence="11" id="KW-0547">Nucleotide-binding</keyword>
<evidence type="ECO:0000256" key="13">
    <source>
        <dbReference type="ARBA" id="ARBA00022840"/>
    </source>
</evidence>
<evidence type="ECO:0000256" key="12">
    <source>
        <dbReference type="ARBA" id="ARBA00022777"/>
    </source>
</evidence>
<dbReference type="EC" id="2.7.13.3" evidence="4"/>
<keyword evidence="12 21" id="KW-0418">Kinase</keyword>
<evidence type="ECO:0000259" key="20">
    <source>
        <dbReference type="PROSITE" id="PS50109"/>
    </source>
</evidence>
<dbReference type="InterPro" id="IPR013656">
    <property type="entry name" value="PAS_4"/>
</dbReference>
<feature type="coiled-coil region" evidence="19">
    <location>
        <begin position="177"/>
        <end position="211"/>
    </location>
</feature>
<dbReference type="InterPro" id="IPR050482">
    <property type="entry name" value="Sensor_HK_TwoCompSys"/>
</dbReference>
<comment type="cofactor">
    <cofactor evidence="2">
        <name>[4Fe-4S] cluster</name>
        <dbReference type="ChEBI" id="CHEBI:49883"/>
    </cofactor>
</comment>
<comment type="subcellular location">
    <subcellularLocation>
        <location evidence="3">Cytoplasm</location>
    </subcellularLocation>
</comment>
<evidence type="ECO:0000256" key="14">
    <source>
        <dbReference type="ARBA" id="ARBA00023004"/>
    </source>
</evidence>
<evidence type="ECO:0000256" key="6">
    <source>
        <dbReference type="ARBA" id="ARBA00022485"/>
    </source>
</evidence>
<evidence type="ECO:0000256" key="4">
    <source>
        <dbReference type="ARBA" id="ARBA00012438"/>
    </source>
</evidence>
<evidence type="ECO:0000313" key="22">
    <source>
        <dbReference type="Proteomes" id="UP000053947"/>
    </source>
</evidence>
<dbReference type="PANTHER" id="PTHR24421:SF10">
    <property type="entry name" value="NITRATE_NITRITE SENSOR PROTEIN NARQ"/>
    <property type="match status" value="1"/>
</dbReference>
<evidence type="ECO:0000256" key="2">
    <source>
        <dbReference type="ARBA" id="ARBA00001966"/>
    </source>
</evidence>
<keyword evidence="14" id="KW-0408">Iron</keyword>
<dbReference type="PROSITE" id="PS50109">
    <property type="entry name" value="HIS_KIN"/>
    <property type="match status" value="1"/>
</dbReference>
<dbReference type="GO" id="GO:0016020">
    <property type="term" value="C:membrane"/>
    <property type="evidence" value="ECO:0007669"/>
    <property type="project" value="InterPro"/>
</dbReference>
<dbReference type="Pfam" id="PF02518">
    <property type="entry name" value="HATPase_c"/>
    <property type="match status" value="1"/>
</dbReference>
<keyword evidence="8" id="KW-0597">Phosphoprotein</keyword>
<keyword evidence="16" id="KW-0411">Iron-sulfur</keyword>
<dbReference type="GO" id="GO:0051539">
    <property type="term" value="F:4 iron, 4 sulfur cluster binding"/>
    <property type="evidence" value="ECO:0007669"/>
    <property type="project" value="UniProtKB-KW"/>
</dbReference>
<dbReference type="InterPro" id="IPR004358">
    <property type="entry name" value="Sig_transdc_His_kin-like_C"/>
</dbReference>
<dbReference type="Gene3D" id="3.30.565.10">
    <property type="entry name" value="Histidine kinase-like ATPase, C-terminal domain"/>
    <property type="match status" value="1"/>
</dbReference>
<dbReference type="GO" id="GO:0046983">
    <property type="term" value="F:protein dimerization activity"/>
    <property type="evidence" value="ECO:0007669"/>
    <property type="project" value="InterPro"/>
</dbReference>
<evidence type="ECO:0000256" key="3">
    <source>
        <dbReference type="ARBA" id="ARBA00004496"/>
    </source>
</evidence>
<comment type="function">
    <text evidence="17">Member of the two-component regulatory system NreB/NreC involved in the control of dissimilatory nitrate/nitrite reduction in response to oxygen. NreB functions as a direct oxygen sensor histidine kinase which is autophosphorylated, in the absence of oxygen, probably at the conserved histidine residue, and transfers its phosphate group probably to a conserved aspartate residue of NreC. NreB/NreC activates the expression of the nitrate (narGHJI) and nitrite (nir) reductase operons, as well as the putative nitrate transporter gene narT.</text>
</comment>
<organism evidence="21 22">
    <name type="scientific">Dehalogenimonas alkenigignens</name>
    <dbReference type="NCBI Taxonomy" id="1217799"/>
    <lineage>
        <taxon>Bacteria</taxon>
        <taxon>Bacillati</taxon>
        <taxon>Chloroflexota</taxon>
        <taxon>Dehalococcoidia</taxon>
        <taxon>Dehalococcoidales</taxon>
        <taxon>Dehalococcoidaceae</taxon>
        <taxon>Dehalogenimonas</taxon>
    </lineage>
</organism>
<gene>
    <name evidence="21" type="ORF">DEALK_16430</name>
</gene>
<evidence type="ECO:0000256" key="15">
    <source>
        <dbReference type="ARBA" id="ARBA00023012"/>
    </source>
</evidence>
<keyword evidence="13" id="KW-0067">ATP-binding</keyword>
<evidence type="ECO:0000256" key="19">
    <source>
        <dbReference type="SAM" id="Coils"/>
    </source>
</evidence>
<dbReference type="GO" id="GO:0000155">
    <property type="term" value="F:phosphorelay sensor kinase activity"/>
    <property type="evidence" value="ECO:0007669"/>
    <property type="project" value="InterPro"/>
</dbReference>
<feature type="domain" description="Histidine kinase" evidence="20">
    <location>
        <begin position="215"/>
        <end position="408"/>
    </location>
</feature>
<name>A0A0W0GJQ8_9CHLR</name>
<keyword evidence="6" id="KW-0004">4Fe-4S</keyword>
<evidence type="ECO:0000256" key="8">
    <source>
        <dbReference type="ARBA" id="ARBA00022553"/>
    </source>
</evidence>
<dbReference type="Proteomes" id="UP000053947">
    <property type="component" value="Unassembled WGS sequence"/>
</dbReference>
<dbReference type="CDD" id="cd16917">
    <property type="entry name" value="HATPase_UhpB-NarQ-NarX-like"/>
    <property type="match status" value="1"/>
</dbReference>
<keyword evidence="9" id="KW-0808">Transferase</keyword>
<dbReference type="SUPFAM" id="SSF55874">
    <property type="entry name" value="ATPase domain of HSP90 chaperone/DNA topoisomerase II/histidine kinase"/>
    <property type="match status" value="1"/>
</dbReference>
<keyword evidence="22" id="KW-1185">Reference proteome</keyword>
<accession>A0A0W0GJQ8</accession>
<evidence type="ECO:0000256" key="10">
    <source>
        <dbReference type="ARBA" id="ARBA00022723"/>
    </source>
</evidence>
<dbReference type="Gene3D" id="3.30.450.20">
    <property type="entry name" value="PAS domain"/>
    <property type="match status" value="1"/>
</dbReference>
<keyword evidence="15" id="KW-0902">Two-component regulatory system</keyword>
<evidence type="ECO:0000256" key="16">
    <source>
        <dbReference type="ARBA" id="ARBA00023014"/>
    </source>
</evidence>
<evidence type="ECO:0000256" key="5">
    <source>
        <dbReference type="ARBA" id="ARBA00017322"/>
    </source>
</evidence>
<dbReference type="STRING" id="1217799.DEALK_16430"/>
<dbReference type="Gene3D" id="1.20.5.1930">
    <property type="match status" value="1"/>
</dbReference>
<evidence type="ECO:0000256" key="17">
    <source>
        <dbReference type="ARBA" id="ARBA00024827"/>
    </source>
</evidence>
<comment type="caution">
    <text evidence="21">The sequence shown here is derived from an EMBL/GenBank/DDBJ whole genome shotgun (WGS) entry which is preliminary data.</text>
</comment>
<dbReference type="SUPFAM" id="SSF55785">
    <property type="entry name" value="PYP-like sensor domain (PAS domain)"/>
    <property type="match status" value="1"/>
</dbReference>
<evidence type="ECO:0000313" key="21">
    <source>
        <dbReference type="EMBL" id="KTB48796.1"/>
    </source>
</evidence>
<dbReference type="InterPro" id="IPR035965">
    <property type="entry name" value="PAS-like_dom_sf"/>
</dbReference>
<dbReference type="PATRIC" id="fig|1217799.6.peg.1692"/>
<dbReference type="PRINTS" id="PR00344">
    <property type="entry name" value="BCTRLSENSOR"/>
</dbReference>
<dbReference type="OrthoDB" id="144293at2"/>
<dbReference type="GO" id="GO:0046872">
    <property type="term" value="F:metal ion binding"/>
    <property type="evidence" value="ECO:0007669"/>
    <property type="project" value="UniProtKB-KW"/>
</dbReference>
<evidence type="ECO:0000256" key="18">
    <source>
        <dbReference type="ARBA" id="ARBA00030800"/>
    </source>
</evidence>
<dbReference type="GO" id="GO:0005524">
    <property type="term" value="F:ATP binding"/>
    <property type="evidence" value="ECO:0007669"/>
    <property type="project" value="UniProtKB-KW"/>
</dbReference>
<evidence type="ECO:0000256" key="7">
    <source>
        <dbReference type="ARBA" id="ARBA00022490"/>
    </source>
</evidence>